<feature type="signal peptide" evidence="2">
    <location>
        <begin position="1"/>
        <end position="27"/>
    </location>
</feature>
<dbReference type="EMBL" id="JBICBT010000602">
    <property type="protein sequence ID" value="KAL3107968.1"/>
    <property type="molecule type" value="Genomic_DNA"/>
</dbReference>
<accession>A0ABD2KYJ6</accession>
<comment type="caution">
    <text evidence="3">The sequence shown here is derived from an EMBL/GenBank/DDBJ whole genome shotgun (WGS) entry which is preliminary data.</text>
</comment>
<dbReference type="AlphaFoldDB" id="A0ABD2KYJ6"/>
<proteinExistence type="predicted"/>
<evidence type="ECO:0000256" key="1">
    <source>
        <dbReference type="SAM" id="MobiDB-lite"/>
    </source>
</evidence>
<organism evidence="3 4">
    <name type="scientific">Heterodera trifolii</name>
    <dbReference type="NCBI Taxonomy" id="157864"/>
    <lineage>
        <taxon>Eukaryota</taxon>
        <taxon>Metazoa</taxon>
        <taxon>Ecdysozoa</taxon>
        <taxon>Nematoda</taxon>
        <taxon>Chromadorea</taxon>
        <taxon>Rhabditida</taxon>
        <taxon>Tylenchina</taxon>
        <taxon>Tylenchomorpha</taxon>
        <taxon>Tylenchoidea</taxon>
        <taxon>Heteroderidae</taxon>
        <taxon>Heteroderinae</taxon>
        <taxon>Heterodera</taxon>
    </lineage>
</organism>
<evidence type="ECO:0000256" key="2">
    <source>
        <dbReference type="SAM" id="SignalP"/>
    </source>
</evidence>
<evidence type="ECO:0000313" key="3">
    <source>
        <dbReference type="EMBL" id="KAL3107968.1"/>
    </source>
</evidence>
<protein>
    <submittedName>
        <fullName evidence="3">Uncharacterized protein</fullName>
    </submittedName>
</protein>
<reference evidence="3 4" key="1">
    <citation type="submission" date="2024-10" db="EMBL/GenBank/DDBJ databases">
        <authorList>
            <person name="Kim D."/>
        </authorList>
    </citation>
    <scope>NUCLEOTIDE SEQUENCE [LARGE SCALE GENOMIC DNA]</scope>
    <source>
        <strain evidence="3">BH-2024</strain>
    </source>
</reference>
<keyword evidence="2" id="KW-0732">Signal</keyword>
<name>A0ABD2KYJ6_9BILA</name>
<gene>
    <name evidence="3" type="ORF">niasHT_012876</name>
</gene>
<evidence type="ECO:0000313" key="4">
    <source>
        <dbReference type="Proteomes" id="UP001620626"/>
    </source>
</evidence>
<feature type="chain" id="PRO_5044768237" evidence="2">
    <location>
        <begin position="28"/>
        <end position="191"/>
    </location>
</feature>
<keyword evidence="4" id="KW-1185">Reference proteome</keyword>
<sequence length="191" mass="20478">MELQRIAMNQFVPLLFLCFMMCHGSPANDGKKKKGFMRYIGESAKAISSVVGSTLPFAGGGVPFGSGGTISGTPLRRTISSGAGRTISSGPKRHNGLDNGAISGTQLRRTISSGPNHHNGLDNGAISGTQLRRTISSAGRLLWPNRNNDLMELEPLREAMYVPASLVDGDDEIMKDVKEDLANCWSTENSR</sequence>
<dbReference type="Proteomes" id="UP001620626">
    <property type="component" value="Unassembled WGS sequence"/>
</dbReference>
<feature type="region of interest" description="Disordered" evidence="1">
    <location>
        <begin position="82"/>
        <end position="102"/>
    </location>
</feature>